<dbReference type="EMBL" id="DMCX01000035">
    <property type="protein sequence ID" value="HAF08068.1"/>
    <property type="molecule type" value="Genomic_DNA"/>
</dbReference>
<dbReference type="Pfam" id="PF01795">
    <property type="entry name" value="Methyltransf_5"/>
    <property type="match status" value="1"/>
</dbReference>
<organism evidence="7 8">
    <name type="scientific">candidate division WOR-3 bacterium</name>
    <dbReference type="NCBI Taxonomy" id="2052148"/>
    <lineage>
        <taxon>Bacteria</taxon>
        <taxon>Bacteria division WOR-3</taxon>
    </lineage>
</organism>
<dbReference type="AlphaFoldDB" id="A0A348MLZ2"/>
<comment type="similarity">
    <text evidence="1 6">Belongs to the methyltransferase superfamily. RsmH family.</text>
</comment>
<name>A0A348MLZ2_UNCW3</name>
<dbReference type="GO" id="GO:0005737">
    <property type="term" value="C:cytoplasm"/>
    <property type="evidence" value="ECO:0007669"/>
    <property type="project" value="UniProtKB-SubCell"/>
</dbReference>
<dbReference type="PANTHER" id="PTHR11265">
    <property type="entry name" value="S-ADENOSYL-METHYLTRANSFERASE MRAW"/>
    <property type="match status" value="1"/>
</dbReference>
<evidence type="ECO:0000313" key="7">
    <source>
        <dbReference type="EMBL" id="HAF08068.1"/>
    </source>
</evidence>
<dbReference type="InterPro" id="IPR002903">
    <property type="entry name" value="RsmH"/>
</dbReference>
<dbReference type="GO" id="GO:0071424">
    <property type="term" value="F:rRNA (cytosine-N4-)-methyltransferase activity"/>
    <property type="evidence" value="ECO:0007669"/>
    <property type="project" value="UniProtKB-UniRule"/>
</dbReference>
<reference evidence="7 8" key="1">
    <citation type="journal article" date="2018" name="Nat. Biotechnol.">
        <title>A standardized bacterial taxonomy based on genome phylogeny substantially revises the tree of life.</title>
        <authorList>
            <person name="Parks D.H."/>
            <person name="Chuvochina M."/>
            <person name="Waite D.W."/>
            <person name="Rinke C."/>
            <person name="Skarshewski A."/>
            <person name="Chaumeil P.A."/>
            <person name="Hugenholtz P."/>
        </authorList>
    </citation>
    <scope>NUCLEOTIDE SEQUENCE [LARGE SCALE GENOMIC DNA]</scope>
    <source>
        <strain evidence="7">UBA7921</strain>
    </source>
</reference>
<keyword evidence="4 6" id="KW-0808">Transferase</keyword>
<feature type="binding site" evidence="6">
    <location>
        <begin position="30"/>
        <end position="32"/>
    </location>
    <ligand>
        <name>S-adenosyl-L-methionine</name>
        <dbReference type="ChEBI" id="CHEBI:59789"/>
    </ligand>
</feature>
<feature type="binding site" evidence="6">
    <location>
        <position position="50"/>
    </location>
    <ligand>
        <name>S-adenosyl-L-methionine</name>
        <dbReference type="ChEBI" id="CHEBI:59789"/>
    </ligand>
</feature>
<evidence type="ECO:0000256" key="5">
    <source>
        <dbReference type="ARBA" id="ARBA00022691"/>
    </source>
</evidence>
<dbReference type="GO" id="GO:0070475">
    <property type="term" value="P:rRNA base methylation"/>
    <property type="evidence" value="ECO:0007669"/>
    <property type="project" value="UniProtKB-UniRule"/>
</dbReference>
<evidence type="ECO:0000256" key="4">
    <source>
        <dbReference type="ARBA" id="ARBA00022679"/>
    </source>
</evidence>
<feature type="binding site" evidence="6">
    <location>
        <position position="98"/>
    </location>
    <ligand>
        <name>S-adenosyl-L-methionine</name>
        <dbReference type="ChEBI" id="CHEBI:59789"/>
    </ligand>
</feature>
<dbReference type="InterPro" id="IPR023397">
    <property type="entry name" value="SAM-dep_MeTrfase_MraW_recog"/>
</dbReference>
<comment type="function">
    <text evidence="6">Specifically methylates the N4 position of cytidine in position 1402 (C1402) of 16S rRNA.</text>
</comment>
<dbReference type="PIRSF" id="PIRSF004486">
    <property type="entry name" value="MraW"/>
    <property type="match status" value="1"/>
</dbReference>
<dbReference type="PANTHER" id="PTHR11265:SF0">
    <property type="entry name" value="12S RRNA N4-METHYLCYTIDINE METHYLTRANSFERASE"/>
    <property type="match status" value="1"/>
</dbReference>
<evidence type="ECO:0000256" key="1">
    <source>
        <dbReference type="ARBA" id="ARBA00010396"/>
    </source>
</evidence>
<evidence type="ECO:0000256" key="6">
    <source>
        <dbReference type="HAMAP-Rule" id="MF_01007"/>
    </source>
</evidence>
<keyword evidence="2 6" id="KW-0698">rRNA processing</keyword>
<comment type="catalytic activity">
    <reaction evidence="6">
        <text>cytidine(1402) in 16S rRNA + S-adenosyl-L-methionine = N(4)-methylcytidine(1402) in 16S rRNA + S-adenosyl-L-homocysteine + H(+)</text>
        <dbReference type="Rhea" id="RHEA:42928"/>
        <dbReference type="Rhea" id="RHEA-COMP:10286"/>
        <dbReference type="Rhea" id="RHEA-COMP:10287"/>
        <dbReference type="ChEBI" id="CHEBI:15378"/>
        <dbReference type="ChEBI" id="CHEBI:57856"/>
        <dbReference type="ChEBI" id="CHEBI:59789"/>
        <dbReference type="ChEBI" id="CHEBI:74506"/>
        <dbReference type="ChEBI" id="CHEBI:82748"/>
        <dbReference type="EC" id="2.1.1.199"/>
    </reaction>
</comment>
<feature type="binding site" evidence="6">
    <location>
        <position position="91"/>
    </location>
    <ligand>
        <name>S-adenosyl-L-methionine</name>
        <dbReference type="ChEBI" id="CHEBI:59789"/>
    </ligand>
</feature>
<keyword evidence="3 6" id="KW-0489">Methyltransferase</keyword>
<dbReference type="SUPFAM" id="SSF53335">
    <property type="entry name" value="S-adenosyl-L-methionine-dependent methyltransferases"/>
    <property type="match status" value="1"/>
</dbReference>
<evidence type="ECO:0000256" key="3">
    <source>
        <dbReference type="ARBA" id="ARBA00022603"/>
    </source>
</evidence>
<dbReference type="NCBIfam" id="TIGR00006">
    <property type="entry name" value="16S rRNA (cytosine(1402)-N(4))-methyltransferase RsmH"/>
    <property type="match status" value="1"/>
</dbReference>
<proteinExistence type="inferred from homology"/>
<accession>A0A348MLZ2</accession>
<dbReference type="Gene3D" id="1.10.150.170">
    <property type="entry name" value="Putative methyltransferase TM0872, insert domain"/>
    <property type="match status" value="1"/>
</dbReference>
<dbReference type="Proteomes" id="UP000262454">
    <property type="component" value="Unassembled WGS sequence"/>
</dbReference>
<evidence type="ECO:0000313" key="8">
    <source>
        <dbReference type="Proteomes" id="UP000262454"/>
    </source>
</evidence>
<dbReference type="SUPFAM" id="SSF81799">
    <property type="entry name" value="Putative methyltransferase TM0872, insert domain"/>
    <property type="match status" value="1"/>
</dbReference>
<dbReference type="Gene3D" id="3.40.50.150">
    <property type="entry name" value="Vaccinia Virus protein VP39"/>
    <property type="match status" value="1"/>
</dbReference>
<dbReference type="InterPro" id="IPR029063">
    <property type="entry name" value="SAM-dependent_MTases_sf"/>
</dbReference>
<protein>
    <recommendedName>
        <fullName evidence="6">Ribosomal RNA small subunit methyltransferase H</fullName>
        <ecNumber evidence="6">2.1.1.199</ecNumber>
    </recommendedName>
    <alternativeName>
        <fullName evidence="6">16S rRNA m(4)C1402 methyltransferase</fullName>
    </alternativeName>
    <alternativeName>
        <fullName evidence="6">rRNA (cytosine-N(4)-)-methyltransferase RsmH</fullName>
    </alternativeName>
</protein>
<comment type="caution">
    <text evidence="7">The sequence shown here is derived from an EMBL/GenBank/DDBJ whole genome shotgun (WGS) entry which is preliminary data.</text>
</comment>
<dbReference type="EC" id="2.1.1.199" evidence="6"/>
<sequence length="279" mass="32514">MHQPVMVESVIENLNIRDDGIYADLTAGFGGHSKKILEKLSERGKLVVVDRDPFAFEHLKQIFKENKNVIVLKMNFKDIALDFKFDGILLDLGVSSFQYDTPKRGFSYRYNAPLDLRMDTDENNRFSEILNMDISQIASIIKNYSDEYDSYNIAKEIFQKIQKNKLKTTFDLKDAIIKGKKGRDISKGLKRVFMAFRIFVNDELNSLQILLNRLPFITNRKCRVVIITYHSIEDRLVKNHFKSSTDFLPVHKKVIKPKYEEIISNKRAKSAKIRVLERV</sequence>
<dbReference type="HAMAP" id="MF_01007">
    <property type="entry name" value="16SrRNA_methyltr_H"/>
    <property type="match status" value="1"/>
</dbReference>
<evidence type="ECO:0000256" key="2">
    <source>
        <dbReference type="ARBA" id="ARBA00022552"/>
    </source>
</evidence>
<keyword evidence="6" id="KW-0963">Cytoplasm</keyword>
<comment type="subcellular location">
    <subcellularLocation>
        <location evidence="6">Cytoplasm</location>
    </subcellularLocation>
</comment>
<keyword evidence="5 6" id="KW-0949">S-adenosyl-L-methionine</keyword>
<feature type="binding site" evidence="6">
    <location>
        <position position="76"/>
    </location>
    <ligand>
        <name>S-adenosyl-L-methionine</name>
        <dbReference type="ChEBI" id="CHEBI:59789"/>
    </ligand>
</feature>
<gene>
    <name evidence="6" type="primary">rsmH</name>
    <name evidence="7" type="ORF">DCG82_06660</name>
</gene>